<dbReference type="InterPro" id="IPR013094">
    <property type="entry name" value="AB_hydrolase_3"/>
</dbReference>
<evidence type="ECO:0000256" key="3">
    <source>
        <dbReference type="SAM" id="MobiDB-lite"/>
    </source>
</evidence>
<accession>A0A3D8QWF8</accession>
<proteinExistence type="inferred from homology"/>
<dbReference type="Gene3D" id="3.40.50.1820">
    <property type="entry name" value="alpha/beta hydrolase"/>
    <property type="match status" value="1"/>
</dbReference>
<dbReference type="AlphaFoldDB" id="A0A3D8QWF8"/>
<dbReference type="STRING" id="1849047.A0A3D8QWF8"/>
<dbReference type="InterPro" id="IPR050300">
    <property type="entry name" value="GDXG_lipolytic_enzyme"/>
</dbReference>
<sequence length="505" mass="55240">MEATPSTVPDEPQKVVRSTTAPSDLGSTLGDAIPIVKALLPKVPLIAKTALCHTLGVSEHSKHWDLRTEVTINVLRSFVDGSTKPSPISKTQKLLNKDPGVKGRIWVATADMKRPAEDDVRKALCEAIEQMKEPGAQPGGYTIPKLQDVEAEWTGYRAGATKSSAPPRIPEAEKYKEMMREVSSPVTILYFHGGAYYLMDPSSHRPTTKKLAKITKGRVLSVRYRLAPQNPFPAALLDALVAYLNLLYPGPGSFHDAVEPKNIVFGGDSAGGNLCLVLLQTLLQFRRTGLKLLWNGSEREIPLPAGVSLNSAWCDITLSSPSCDQNGSYDYLPVPSVQLSRTPPPCPAWPTTPPRTHLYAEDALLMHPLVSPIVAPTWVGSPPLFVECGTELLTDENHYLATKASGEGIVVVFEEYTTMPHCFGMLLEHIPGSKRLFQGWTDFISSVVLNPGSVQTKGTRIAAKTLVEEQVDLRSLSSFTEEEVRARMQERVKKMTQGRGDVAKL</sequence>
<organism evidence="5 6">
    <name type="scientific">Coleophoma cylindrospora</name>
    <dbReference type="NCBI Taxonomy" id="1849047"/>
    <lineage>
        <taxon>Eukaryota</taxon>
        <taxon>Fungi</taxon>
        <taxon>Dikarya</taxon>
        <taxon>Ascomycota</taxon>
        <taxon>Pezizomycotina</taxon>
        <taxon>Leotiomycetes</taxon>
        <taxon>Helotiales</taxon>
        <taxon>Dermateaceae</taxon>
        <taxon>Coleophoma</taxon>
    </lineage>
</organism>
<evidence type="ECO:0000313" key="6">
    <source>
        <dbReference type="Proteomes" id="UP000256645"/>
    </source>
</evidence>
<dbReference type="PANTHER" id="PTHR48081:SF25">
    <property type="entry name" value="PUTATIVE (AFU_ORTHOLOGUE AFUA_3G11560)-RELATED"/>
    <property type="match status" value="1"/>
</dbReference>
<feature type="domain" description="Alpha/beta hydrolase fold-3" evidence="4">
    <location>
        <begin position="188"/>
        <end position="423"/>
    </location>
</feature>
<keyword evidence="6" id="KW-1185">Reference proteome</keyword>
<gene>
    <name evidence="5" type="ORF">BP6252_09808</name>
</gene>
<comment type="similarity">
    <text evidence="1">Belongs to the 'GDXG' lipolytic enzyme family.</text>
</comment>
<dbReference type="PROSITE" id="PS01173">
    <property type="entry name" value="LIPASE_GDXG_HIS"/>
    <property type="match status" value="1"/>
</dbReference>
<reference evidence="5 6" key="1">
    <citation type="journal article" date="2018" name="IMA Fungus">
        <title>IMA Genome-F 9: Draft genome sequence of Annulohypoxylon stygium, Aspergillus mulundensis, Berkeleyomyces basicola (syn. Thielaviopsis basicola), Ceratocystis smalleyi, two Cercospora beticola strains, Coleophoma cylindrospora, Fusarium fracticaudum, Phialophora cf. hyalina, and Morchella septimelata.</title>
        <authorList>
            <person name="Wingfield B.D."/>
            <person name="Bills G.F."/>
            <person name="Dong Y."/>
            <person name="Huang W."/>
            <person name="Nel W.J."/>
            <person name="Swalarsk-Parry B.S."/>
            <person name="Vaghefi N."/>
            <person name="Wilken P.M."/>
            <person name="An Z."/>
            <person name="de Beer Z.W."/>
            <person name="De Vos L."/>
            <person name="Chen L."/>
            <person name="Duong T.A."/>
            <person name="Gao Y."/>
            <person name="Hammerbacher A."/>
            <person name="Kikkert J.R."/>
            <person name="Li Y."/>
            <person name="Li H."/>
            <person name="Li K."/>
            <person name="Li Q."/>
            <person name="Liu X."/>
            <person name="Ma X."/>
            <person name="Naidoo K."/>
            <person name="Pethybridge S.J."/>
            <person name="Sun J."/>
            <person name="Steenkamp E.T."/>
            <person name="van der Nest M.A."/>
            <person name="van Wyk S."/>
            <person name="Wingfield M.J."/>
            <person name="Xiong C."/>
            <person name="Yue Q."/>
            <person name="Zhang X."/>
        </authorList>
    </citation>
    <scope>NUCLEOTIDE SEQUENCE [LARGE SCALE GENOMIC DNA]</scope>
    <source>
        <strain evidence="5 6">BP6252</strain>
    </source>
</reference>
<evidence type="ECO:0000313" key="5">
    <source>
        <dbReference type="EMBL" id="RDW66173.1"/>
    </source>
</evidence>
<feature type="region of interest" description="Disordered" evidence="3">
    <location>
        <begin position="1"/>
        <end position="23"/>
    </location>
</feature>
<dbReference type="InterPro" id="IPR029058">
    <property type="entry name" value="AB_hydrolase_fold"/>
</dbReference>
<dbReference type="InterPro" id="IPR002168">
    <property type="entry name" value="Lipase_GDXG_HIS_AS"/>
</dbReference>
<dbReference type="SUPFAM" id="SSF53474">
    <property type="entry name" value="alpha/beta-Hydrolases"/>
    <property type="match status" value="1"/>
</dbReference>
<evidence type="ECO:0000256" key="2">
    <source>
        <dbReference type="ARBA" id="ARBA00022801"/>
    </source>
</evidence>
<dbReference type="GO" id="GO:0016787">
    <property type="term" value="F:hydrolase activity"/>
    <property type="evidence" value="ECO:0007669"/>
    <property type="project" value="UniProtKB-KW"/>
</dbReference>
<dbReference type="PANTHER" id="PTHR48081">
    <property type="entry name" value="AB HYDROLASE SUPERFAMILY PROTEIN C4A8.06C"/>
    <property type="match status" value="1"/>
</dbReference>
<dbReference type="Proteomes" id="UP000256645">
    <property type="component" value="Unassembled WGS sequence"/>
</dbReference>
<name>A0A3D8QWF8_9HELO</name>
<comment type="caution">
    <text evidence="5">The sequence shown here is derived from an EMBL/GenBank/DDBJ whole genome shotgun (WGS) entry which is preliminary data.</text>
</comment>
<dbReference type="OrthoDB" id="5354320at2759"/>
<keyword evidence="2" id="KW-0378">Hydrolase</keyword>
<evidence type="ECO:0000259" key="4">
    <source>
        <dbReference type="Pfam" id="PF07859"/>
    </source>
</evidence>
<dbReference type="Pfam" id="PF07859">
    <property type="entry name" value="Abhydrolase_3"/>
    <property type="match status" value="1"/>
</dbReference>
<protein>
    <recommendedName>
        <fullName evidence="4">Alpha/beta hydrolase fold-3 domain-containing protein</fullName>
    </recommendedName>
</protein>
<dbReference type="EMBL" id="PDLM01000011">
    <property type="protein sequence ID" value="RDW66173.1"/>
    <property type="molecule type" value="Genomic_DNA"/>
</dbReference>
<evidence type="ECO:0000256" key="1">
    <source>
        <dbReference type="ARBA" id="ARBA00010515"/>
    </source>
</evidence>